<organism evidence="2 3">
    <name type="scientific">Candidatus Contendobacter odensis Run_B_J11</name>
    <dbReference type="NCBI Taxonomy" id="1400861"/>
    <lineage>
        <taxon>Bacteria</taxon>
        <taxon>Pseudomonadati</taxon>
        <taxon>Pseudomonadota</taxon>
        <taxon>Gammaproteobacteria</taxon>
        <taxon>Candidatus Competibacteraceae</taxon>
        <taxon>Candidatus Contendibacter</taxon>
    </lineage>
</organism>
<sequence>MRPNPSLSSNVMHKYPISPATAVCWVAFVVLCFGVATMGWVIIEHQLTLWGRLVCPEDWWRSSPGVCAFPPVSISILAIGYGIVSMLLLATAILVAPSHKLKTCTLLFVALVLWPVYTNSVRHSNCC</sequence>
<evidence type="ECO:0000313" key="2">
    <source>
        <dbReference type="EMBL" id="CDH45339.1"/>
    </source>
</evidence>
<keyword evidence="3" id="KW-1185">Reference proteome</keyword>
<gene>
    <name evidence="2" type="ORF">BN874_2260001</name>
</gene>
<dbReference type="Proteomes" id="UP000019184">
    <property type="component" value="Unassembled WGS sequence"/>
</dbReference>
<evidence type="ECO:0000256" key="1">
    <source>
        <dbReference type="SAM" id="Phobius"/>
    </source>
</evidence>
<keyword evidence="1" id="KW-0472">Membrane</keyword>
<reference evidence="2 3" key="1">
    <citation type="journal article" date="2014" name="ISME J.">
        <title>Candidatus Competibacter-lineage genomes retrieved from metagenomes reveal functional metabolic diversity.</title>
        <authorList>
            <person name="McIlroy S.J."/>
            <person name="Albertsen M."/>
            <person name="Andresen E.K."/>
            <person name="Saunders A.M."/>
            <person name="Kristiansen R."/>
            <person name="Stokholm-Bjerregaard M."/>
            <person name="Nielsen K.L."/>
            <person name="Nielsen P.H."/>
        </authorList>
    </citation>
    <scope>NUCLEOTIDE SEQUENCE [LARGE SCALE GENOMIC DNA]</scope>
    <source>
        <strain evidence="2 3">Run_B_J11</strain>
    </source>
</reference>
<feature type="transmembrane region" description="Helical" evidence="1">
    <location>
        <begin position="20"/>
        <end position="43"/>
    </location>
</feature>
<dbReference type="EMBL" id="CBTK010000142">
    <property type="protein sequence ID" value="CDH45339.1"/>
    <property type="molecule type" value="Genomic_DNA"/>
</dbReference>
<evidence type="ECO:0000313" key="3">
    <source>
        <dbReference type="Proteomes" id="UP000019184"/>
    </source>
</evidence>
<protein>
    <submittedName>
        <fullName evidence="2">Uncharacterized protein</fullName>
    </submittedName>
</protein>
<keyword evidence="1" id="KW-1133">Transmembrane helix</keyword>
<feature type="transmembrane region" description="Helical" evidence="1">
    <location>
        <begin position="72"/>
        <end position="94"/>
    </location>
</feature>
<keyword evidence="1" id="KW-0812">Transmembrane</keyword>
<comment type="caution">
    <text evidence="2">The sequence shown here is derived from an EMBL/GenBank/DDBJ whole genome shotgun (WGS) entry which is preliminary data.</text>
</comment>
<accession>A0A7U7GBG0</accession>
<proteinExistence type="predicted"/>
<name>A0A7U7GBG0_9GAMM</name>
<dbReference type="AlphaFoldDB" id="A0A7U7GBG0"/>